<keyword evidence="1" id="KW-0602">Photosynthesis</keyword>
<dbReference type="PANTHER" id="PTHR33791">
    <property type="entry name" value="CHAPERONIN-LIKE RBCX PROTEIN 1, CHLOROPLASTIC"/>
    <property type="match status" value="1"/>
</dbReference>
<evidence type="ECO:0000313" key="7">
    <source>
        <dbReference type="Proteomes" id="UP000743370"/>
    </source>
</evidence>
<name>A0A0L9UUT0_PHAAN</name>
<dbReference type="AlphaFoldDB" id="A0A0L9UUT0"/>
<dbReference type="Gramene" id="KOM46304">
    <property type="protein sequence ID" value="KOM46304"/>
    <property type="gene ID" value="LR48_Vigan07g000800"/>
</dbReference>
<dbReference type="GO" id="GO:0015977">
    <property type="term" value="P:carbon fixation"/>
    <property type="evidence" value="ECO:0007669"/>
    <property type="project" value="UniProtKB-KW"/>
</dbReference>
<reference evidence="6" key="1">
    <citation type="journal article" date="2015" name="Proc. Natl. Acad. Sci. U.S.A.">
        <title>Genome sequencing of adzuki bean (Vigna angularis) provides insight into high starch and low fat accumulation and domestication.</title>
        <authorList>
            <person name="Yang K."/>
            <person name="Tian Z."/>
            <person name="Chen C."/>
            <person name="Luo L."/>
            <person name="Zhao B."/>
            <person name="Wang Z."/>
            <person name="Yu L."/>
            <person name="Li Y."/>
            <person name="Sun Y."/>
            <person name="Li W."/>
            <person name="Chen Y."/>
            <person name="Li Y."/>
            <person name="Zhang Y."/>
            <person name="Ai D."/>
            <person name="Zhao J."/>
            <person name="Shang C."/>
            <person name="Ma Y."/>
            <person name="Wu B."/>
            <person name="Wang M."/>
            <person name="Gao L."/>
            <person name="Sun D."/>
            <person name="Zhang P."/>
            <person name="Guo F."/>
            <person name="Wang W."/>
            <person name="Li Y."/>
            <person name="Wang J."/>
            <person name="Varshney R.K."/>
            <person name="Wang J."/>
            <person name="Ling H.Q."/>
            <person name="Wan P."/>
        </authorList>
    </citation>
    <scope>NUCLEOTIDE SEQUENCE</scope>
    <source>
        <strain evidence="6">cv. Jingnong 6</strain>
    </source>
</reference>
<dbReference type="InterPro" id="IPR038052">
    <property type="entry name" value="Chaperonin_RbcX_sf"/>
</dbReference>
<reference evidence="4 7" key="3">
    <citation type="submission" date="2020-05" db="EMBL/GenBank/DDBJ databases">
        <title>Vigna angularis (adzuki bean) Var. LongXiaoDou No. 4 denovo assembly.</title>
        <authorList>
            <person name="Xiang H."/>
        </authorList>
    </citation>
    <scope>NUCLEOTIDE SEQUENCE [LARGE SCALE GENOMIC DNA]</scope>
    <source>
        <tissue evidence="4">Leaf</tissue>
    </source>
</reference>
<protein>
    <submittedName>
        <fullName evidence="4">Chaperonin-like RbcX protein</fullName>
    </submittedName>
</protein>
<dbReference type="OrthoDB" id="546456at2759"/>
<dbReference type="GO" id="GO:0015979">
    <property type="term" value="P:photosynthesis"/>
    <property type="evidence" value="ECO:0007669"/>
    <property type="project" value="UniProtKB-KW"/>
</dbReference>
<dbReference type="PANTHER" id="PTHR33791:SF16">
    <property type="entry name" value="CHAPERONIN-LIKE RBCX PROTEIN 2, CHLOROPLASTIC"/>
    <property type="match status" value="1"/>
</dbReference>
<dbReference type="OMA" id="YEDTFHD"/>
<dbReference type="Pfam" id="PF02341">
    <property type="entry name" value="RbcX"/>
    <property type="match status" value="1"/>
</dbReference>
<dbReference type="GO" id="GO:0044183">
    <property type="term" value="F:protein folding chaperone"/>
    <property type="evidence" value="ECO:0007669"/>
    <property type="project" value="InterPro"/>
</dbReference>
<dbReference type="Proteomes" id="UP000053144">
    <property type="component" value="Chromosome 7"/>
</dbReference>
<evidence type="ECO:0000256" key="3">
    <source>
        <dbReference type="ARBA" id="ARBA00023300"/>
    </source>
</evidence>
<sequence>MVGGVSVVVESHGCPCLCVEALSNTTTVSVFCNSLSLTLKRRHLQRRATMKLTTSFLQNHSVNTSLKKQNRHKKKTKTLTIVNELGGQYEDTFHDVKKQILNYFTYKAARTVLQQLYEMNPPQYTWFYNFVATNDPADRKHFIRSLGKEQRELAERVMITRLHLYGKWIKKCNHSEIYQEIHDENLELMRERLMETVIWPSDDSNT</sequence>
<gene>
    <name evidence="4" type="ORF">HKW66_Vig0253530</name>
    <name evidence="5" type="ORF">LR48_Vigan07g000800</name>
</gene>
<dbReference type="Proteomes" id="UP000743370">
    <property type="component" value="Unassembled WGS sequence"/>
</dbReference>
<evidence type="ECO:0000313" key="6">
    <source>
        <dbReference type="Proteomes" id="UP000053144"/>
    </source>
</evidence>
<evidence type="ECO:0000313" key="4">
    <source>
        <dbReference type="EMBL" id="KAG2390709.1"/>
    </source>
</evidence>
<evidence type="ECO:0000256" key="1">
    <source>
        <dbReference type="ARBA" id="ARBA00022531"/>
    </source>
</evidence>
<evidence type="ECO:0000313" key="5">
    <source>
        <dbReference type="EMBL" id="KOM46304.1"/>
    </source>
</evidence>
<dbReference type="SUPFAM" id="SSF158615">
    <property type="entry name" value="RbcX-like"/>
    <property type="match status" value="1"/>
</dbReference>
<evidence type="ECO:0000256" key="2">
    <source>
        <dbReference type="ARBA" id="ARBA00023186"/>
    </source>
</evidence>
<organism evidence="5 6">
    <name type="scientific">Phaseolus angularis</name>
    <name type="common">Azuki bean</name>
    <name type="synonym">Vigna angularis</name>
    <dbReference type="NCBI Taxonomy" id="3914"/>
    <lineage>
        <taxon>Eukaryota</taxon>
        <taxon>Viridiplantae</taxon>
        <taxon>Streptophyta</taxon>
        <taxon>Embryophyta</taxon>
        <taxon>Tracheophyta</taxon>
        <taxon>Spermatophyta</taxon>
        <taxon>Magnoliopsida</taxon>
        <taxon>eudicotyledons</taxon>
        <taxon>Gunneridae</taxon>
        <taxon>Pentapetalae</taxon>
        <taxon>rosids</taxon>
        <taxon>fabids</taxon>
        <taxon>Fabales</taxon>
        <taxon>Fabaceae</taxon>
        <taxon>Papilionoideae</taxon>
        <taxon>50 kb inversion clade</taxon>
        <taxon>NPAAA clade</taxon>
        <taxon>indigoferoid/millettioid clade</taxon>
        <taxon>Phaseoleae</taxon>
        <taxon>Vigna</taxon>
    </lineage>
</organism>
<dbReference type="EMBL" id="CM003377">
    <property type="protein sequence ID" value="KOM46304.1"/>
    <property type="molecule type" value="Genomic_DNA"/>
</dbReference>
<dbReference type="GO" id="GO:0110102">
    <property type="term" value="P:ribulose bisphosphate carboxylase complex assembly"/>
    <property type="evidence" value="ECO:0007669"/>
    <property type="project" value="InterPro"/>
</dbReference>
<dbReference type="KEGG" id="var:108336277"/>
<keyword evidence="3" id="KW-0120">Carbon dioxide fixation</keyword>
<accession>A0A0L9UUT0</accession>
<proteinExistence type="predicted"/>
<dbReference type="Gene3D" id="1.10.1200.210">
    <property type="entry name" value="Chaperonin-like RbcX"/>
    <property type="match status" value="1"/>
</dbReference>
<reference evidence="5" key="2">
    <citation type="submission" date="2015-02" db="EMBL/GenBank/DDBJ databases">
        <authorList>
            <person name="Chooi Y.-H."/>
        </authorList>
    </citation>
    <scope>NUCLEOTIDE SEQUENCE</scope>
    <source>
        <tissue evidence="5">Seedling</tissue>
    </source>
</reference>
<keyword evidence="2" id="KW-0143">Chaperone</keyword>
<dbReference type="STRING" id="3914.A0A0L9UUT0"/>
<dbReference type="InterPro" id="IPR003435">
    <property type="entry name" value="Chaperonin_RcbX"/>
</dbReference>
<dbReference type="EMBL" id="JABFOF010000007">
    <property type="protein sequence ID" value="KAG2390709.1"/>
    <property type="molecule type" value="Genomic_DNA"/>
</dbReference>